<dbReference type="PANTHER" id="PTHR13696:SF99">
    <property type="entry name" value="COBYRINIC ACID AC-DIAMIDE SYNTHASE"/>
    <property type="match status" value="1"/>
</dbReference>
<dbReference type="Pfam" id="PF13614">
    <property type="entry name" value="AAA_31"/>
    <property type="match status" value="1"/>
</dbReference>
<evidence type="ECO:0000259" key="1">
    <source>
        <dbReference type="Pfam" id="PF13614"/>
    </source>
</evidence>
<reference evidence="3" key="1">
    <citation type="journal article" date="2019" name="PLoS Negl. Trop. Dis.">
        <title>Revisiting the worldwide diversity of Leptospira species in the environment.</title>
        <authorList>
            <person name="Vincent A.T."/>
            <person name="Schiettekatte O."/>
            <person name="Bourhy P."/>
            <person name="Veyrier F.J."/>
            <person name="Picardeau M."/>
        </authorList>
    </citation>
    <scope>NUCLEOTIDE SEQUENCE [LARGE SCALE GENOMIC DNA]</scope>
    <source>
        <strain evidence="3">201702407</strain>
    </source>
</reference>
<dbReference type="Proteomes" id="UP000297422">
    <property type="component" value="Unassembled WGS sequence"/>
</dbReference>
<feature type="domain" description="AAA" evidence="1">
    <location>
        <begin position="1"/>
        <end position="167"/>
    </location>
</feature>
<gene>
    <name evidence="2" type="ORF">EHQ90_00395</name>
</gene>
<dbReference type="CDD" id="cd02042">
    <property type="entry name" value="ParAB_family"/>
    <property type="match status" value="1"/>
</dbReference>
<protein>
    <submittedName>
        <fullName evidence="2">ParA family protein</fullName>
    </submittedName>
</protein>
<dbReference type="PANTHER" id="PTHR13696">
    <property type="entry name" value="P-LOOP CONTAINING NUCLEOSIDE TRIPHOSPHATE HYDROLASE"/>
    <property type="match status" value="1"/>
</dbReference>
<sequence length="218" mass="24095">MNIITVASMKGGVGKTTIVAFLSQAFASLGKKVLIIDMDPNNNLTDYFLRETLIDEISSKNIRHVLTGRLEIPQAIYTTTFEVDCIPATPKLASINSELNNDFGSVLVFEKSLRDLKYDFILLDSPPADCFELRTCLYVSDIVICPISYSRWTLQGYEILEDMIGINRKSGKKTKSICVPSNVSPKKSEGILEIGNDIPVSETHISRNEGLENAVTLG</sequence>
<comment type="caution">
    <text evidence="2">The sequence shown here is derived from an EMBL/GenBank/DDBJ whole genome shotgun (WGS) entry which is preliminary data.</text>
</comment>
<organism evidence="2 3">
    <name type="scientific">Leptospira stimsonii</name>
    <dbReference type="NCBI Taxonomy" id="2202203"/>
    <lineage>
        <taxon>Bacteria</taxon>
        <taxon>Pseudomonadati</taxon>
        <taxon>Spirochaetota</taxon>
        <taxon>Spirochaetia</taxon>
        <taxon>Leptospirales</taxon>
        <taxon>Leptospiraceae</taxon>
        <taxon>Leptospira</taxon>
    </lineage>
</organism>
<dbReference type="RefSeq" id="WP_135683538.1">
    <property type="nucleotide sequence ID" value="NZ_RQGT01000004.1"/>
</dbReference>
<keyword evidence="3" id="KW-1185">Reference proteome</keyword>
<evidence type="ECO:0000313" key="2">
    <source>
        <dbReference type="EMBL" id="TGM22815.1"/>
    </source>
</evidence>
<evidence type="ECO:0000313" key="3">
    <source>
        <dbReference type="Proteomes" id="UP000297422"/>
    </source>
</evidence>
<dbReference type="Gene3D" id="3.40.50.300">
    <property type="entry name" value="P-loop containing nucleotide triphosphate hydrolases"/>
    <property type="match status" value="1"/>
</dbReference>
<accession>A0ABY2NEQ1</accession>
<proteinExistence type="predicted"/>
<dbReference type="EMBL" id="RQGT01000004">
    <property type="protein sequence ID" value="TGM22815.1"/>
    <property type="molecule type" value="Genomic_DNA"/>
</dbReference>
<name>A0ABY2NEQ1_9LEPT</name>
<dbReference type="InterPro" id="IPR027417">
    <property type="entry name" value="P-loop_NTPase"/>
</dbReference>
<dbReference type="InterPro" id="IPR025669">
    <property type="entry name" value="AAA_dom"/>
</dbReference>
<dbReference type="SUPFAM" id="SSF52540">
    <property type="entry name" value="P-loop containing nucleoside triphosphate hydrolases"/>
    <property type="match status" value="1"/>
</dbReference>
<feature type="non-terminal residue" evidence="2">
    <location>
        <position position="218"/>
    </location>
</feature>
<dbReference type="InterPro" id="IPR050678">
    <property type="entry name" value="DNA_Partitioning_ATPase"/>
</dbReference>